<proteinExistence type="predicted"/>
<gene>
    <name evidence="1" type="ORF">HRV97_02785</name>
</gene>
<dbReference type="Gene3D" id="3.90.226.10">
    <property type="entry name" value="2-enoyl-CoA Hydratase, Chain A, domain 1"/>
    <property type="match status" value="1"/>
</dbReference>
<evidence type="ECO:0008006" key="3">
    <source>
        <dbReference type="Google" id="ProtNLM"/>
    </source>
</evidence>
<dbReference type="Proteomes" id="UP000621447">
    <property type="component" value="Unassembled WGS sequence"/>
</dbReference>
<accession>A0ABX2JCS5</accession>
<evidence type="ECO:0000313" key="1">
    <source>
        <dbReference type="EMBL" id="NTS64085.1"/>
    </source>
</evidence>
<sequence length="474" mass="50600">MAGAASIAAADAPRDWQATLSADARAFHDQIAQDHPGPYNQLDPAFARRNDAGLALALKRATQVRDYAGYLWTMRGYVAAFDDGHVALDVQKAEPLALEWPGFLTGFDGAGRQVVRTVADGVALPVGAVLEACDGVAAERLAARNVGAFRGRWQLASQRATQGGRLFVDARNPFITRPVRCTFTAAGKRQDVTLAWRPLSDAEFDTRFAATAPRARPAIGARVLADGTRWFSMSSFDGDPEGATAKALRPMIADMARDRANVVRAPRIVLDLRGNGGGSSEWSQQIARVIWGRAAVDRAEVSSEAVDWRASTGNLATLQGYKAAWQASPDGSPEAIAWAGKIAAGIAGARARGEPLWRDASDAAAAVKANEPPVAPPTARVFVLTDWGCGSACLDAVDLWTALGAVQVGQDTSADTLYMDVREKMLPSGIAQAVVPMKVYRGRKRGSNEPAVPRYRYTGDMRDDAALAQWVATL</sequence>
<keyword evidence="2" id="KW-1185">Reference proteome</keyword>
<evidence type="ECO:0000313" key="2">
    <source>
        <dbReference type="Proteomes" id="UP000621447"/>
    </source>
</evidence>
<name>A0ABX2JCS5_9SPHN</name>
<organism evidence="1 2">
    <name type="scientific">Sphingomonas hominis</name>
    <dbReference type="NCBI Taxonomy" id="2741495"/>
    <lineage>
        <taxon>Bacteria</taxon>
        <taxon>Pseudomonadati</taxon>
        <taxon>Pseudomonadota</taxon>
        <taxon>Alphaproteobacteria</taxon>
        <taxon>Sphingomonadales</taxon>
        <taxon>Sphingomonadaceae</taxon>
        <taxon>Sphingomonas</taxon>
    </lineage>
</organism>
<reference evidence="1 2" key="1">
    <citation type="submission" date="2020-06" db="EMBL/GenBank/DDBJ databases">
        <title>Sphingomonas hominis sp. nov., a member of the Sphingomonas, isolated from the hair of a 22-year-old girl.</title>
        <authorList>
            <person name="Zhang D.-F."/>
            <person name="Cui X.-W."/>
        </authorList>
    </citation>
    <scope>NUCLEOTIDE SEQUENCE [LARGE SCALE GENOMIC DNA]</scope>
    <source>
        <strain evidence="1 2">HHU CXW</strain>
    </source>
</reference>
<dbReference type="InterPro" id="IPR029045">
    <property type="entry name" value="ClpP/crotonase-like_dom_sf"/>
</dbReference>
<protein>
    <recommendedName>
        <fullName evidence="3">Tail specific protease domain-containing protein</fullName>
    </recommendedName>
</protein>
<dbReference type="SUPFAM" id="SSF52096">
    <property type="entry name" value="ClpP/crotonase"/>
    <property type="match status" value="1"/>
</dbReference>
<dbReference type="EMBL" id="JABULH010000001">
    <property type="protein sequence ID" value="NTS64085.1"/>
    <property type="molecule type" value="Genomic_DNA"/>
</dbReference>
<comment type="caution">
    <text evidence="1">The sequence shown here is derived from an EMBL/GenBank/DDBJ whole genome shotgun (WGS) entry which is preliminary data.</text>
</comment>